<protein>
    <submittedName>
        <fullName evidence="1">Type 12 methyltransferase</fullName>
    </submittedName>
</protein>
<keyword evidence="2" id="KW-1185">Reference proteome</keyword>
<dbReference type="Gene3D" id="3.40.50.150">
    <property type="entry name" value="Vaccinia Virus protein VP39"/>
    <property type="match status" value="2"/>
</dbReference>
<proteinExistence type="predicted"/>
<gene>
    <name evidence="1" type="ORF">DS2_15724</name>
</gene>
<reference evidence="1 2" key="1">
    <citation type="journal article" date="2014" name="Genome Announc.">
        <title>Draft Genome Sequence of the Agar-Degrading Bacterium Catenovulum sp. Strain DS-2, Isolated from Intestines of Haliotis diversicolor.</title>
        <authorList>
            <person name="Shan D."/>
            <person name="Li X."/>
            <person name="Gu Z."/>
            <person name="Wei G."/>
            <person name="Gao Z."/>
            <person name="Shao Z."/>
        </authorList>
    </citation>
    <scope>NUCLEOTIDE SEQUENCE [LARGE SCALE GENOMIC DNA]</scope>
    <source>
        <strain evidence="1 2">DS-2</strain>
    </source>
</reference>
<dbReference type="PATRIC" id="fig|1328313.3.peg.3209"/>
<dbReference type="EMBL" id="ARZY01000037">
    <property type="protein sequence ID" value="EWH08774.1"/>
    <property type="molecule type" value="Genomic_DNA"/>
</dbReference>
<dbReference type="eggNOG" id="COG2227">
    <property type="taxonomic scope" value="Bacteria"/>
</dbReference>
<accession>W7Q7K9</accession>
<sequence>MPVDLVPTSCPLCLSEDTQLYHQDKKRPYLNCSTCQLVFVPKQYHLSPADEKAEYDMHDNCSADQGYRRFLSRTWQPLKKRLTHNMRGLDFGCGEGAVLSQMAKEDGYHMENYDLFYHPDQQVLQQQYHFITLTEVIEHIADSDKIWRQLDSLLAQQGILAVMTKRVLSLNDFAKWHYKNDPTHISYYCEFTFCYLATKFNWTFEIIDKDVVFFTKP</sequence>
<dbReference type="GO" id="GO:0008168">
    <property type="term" value="F:methyltransferase activity"/>
    <property type="evidence" value="ECO:0007669"/>
    <property type="project" value="UniProtKB-KW"/>
</dbReference>
<dbReference type="STRING" id="1328313.DS2_15724"/>
<comment type="caution">
    <text evidence="1">The sequence shown here is derived from an EMBL/GenBank/DDBJ whole genome shotgun (WGS) entry which is preliminary data.</text>
</comment>
<evidence type="ECO:0000313" key="2">
    <source>
        <dbReference type="Proteomes" id="UP000019276"/>
    </source>
</evidence>
<dbReference type="AlphaFoldDB" id="W7Q7K9"/>
<dbReference type="Proteomes" id="UP000019276">
    <property type="component" value="Unassembled WGS sequence"/>
</dbReference>
<organism evidence="1 2">
    <name type="scientific">Catenovulum agarivorans DS-2</name>
    <dbReference type="NCBI Taxonomy" id="1328313"/>
    <lineage>
        <taxon>Bacteria</taxon>
        <taxon>Pseudomonadati</taxon>
        <taxon>Pseudomonadota</taxon>
        <taxon>Gammaproteobacteria</taxon>
        <taxon>Alteromonadales</taxon>
        <taxon>Alteromonadaceae</taxon>
        <taxon>Catenovulum</taxon>
    </lineage>
</organism>
<dbReference type="Pfam" id="PF13489">
    <property type="entry name" value="Methyltransf_23"/>
    <property type="match status" value="1"/>
</dbReference>
<dbReference type="OrthoDB" id="9791944at2"/>
<keyword evidence="1" id="KW-0808">Transferase</keyword>
<dbReference type="SUPFAM" id="SSF53335">
    <property type="entry name" value="S-adenosyl-L-methionine-dependent methyltransferases"/>
    <property type="match status" value="1"/>
</dbReference>
<name>W7Q7K9_9ALTE</name>
<evidence type="ECO:0000313" key="1">
    <source>
        <dbReference type="EMBL" id="EWH08774.1"/>
    </source>
</evidence>
<dbReference type="RefSeq" id="WP_035015837.1">
    <property type="nucleotide sequence ID" value="NZ_ARZY01000037.1"/>
</dbReference>
<keyword evidence="1" id="KW-0489">Methyltransferase</keyword>
<dbReference type="GO" id="GO:0032259">
    <property type="term" value="P:methylation"/>
    <property type="evidence" value="ECO:0007669"/>
    <property type="project" value="UniProtKB-KW"/>
</dbReference>
<dbReference type="InterPro" id="IPR029063">
    <property type="entry name" value="SAM-dependent_MTases_sf"/>
</dbReference>